<dbReference type="GO" id="GO:0061621">
    <property type="term" value="P:canonical glycolysis"/>
    <property type="evidence" value="ECO:0007669"/>
    <property type="project" value="EnsemblFungi"/>
</dbReference>
<dbReference type="EC" id="2.7.1.40" evidence="4 14"/>
<accession>A0A177EDF0</accession>
<dbReference type="GO" id="GO:0030955">
    <property type="term" value="F:potassium ion binding"/>
    <property type="evidence" value="ECO:0007669"/>
    <property type="project" value="InterPro"/>
</dbReference>
<evidence type="ECO:0000256" key="11">
    <source>
        <dbReference type="ARBA" id="ARBA00023152"/>
    </source>
</evidence>
<dbReference type="Gene3D" id="2.40.33.10">
    <property type="entry name" value="PK beta-barrel domain-like"/>
    <property type="match status" value="1"/>
</dbReference>
<dbReference type="PROSITE" id="PS00110">
    <property type="entry name" value="PYRUVATE_KINASE"/>
    <property type="match status" value="1"/>
</dbReference>
<keyword evidence="12 16" id="KW-0670">Pyruvate</keyword>
<evidence type="ECO:0000259" key="15">
    <source>
        <dbReference type="Pfam" id="PF00224"/>
    </source>
</evidence>
<evidence type="ECO:0000256" key="1">
    <source>
        <dbReference type="ARBA" id="ARBA00001958"/>
    </source>
</evidence>
<comment type="similarity">
    <text evidence="3 14">Belongs to the pyruvate kinase family.</text>
</comment>
<dbReference type="PRINTS" id="PR01050">
    <property type="entry name" value="PYRUVTKNASE"/>
</dbReference>
<evidence type="ECO:0000256" key="8">
    <source>
        <dbReference type="ARBA" id="ARBA00022777"/>
    </source>
</evidence>
<dbReference type="Pfam" id="PF00224">
    <property type="entry name" value="PK"/>
    <property type="match status" value="1"/>
</dbReference>
<dbReference type="Proteomes" id="UP000185944">
    <property type="component" value="Unassembled WGS sequence"/>
</dbReference>
<dbReference type="InterPro" id="IPR015806">
    <property type="entry name" value="Pyrv_Knase_insert_dom_sf"/>
</dbReference>
<evidence type="ECO:0000256" key="10">
    <source>
        <dbReference type="ARBA" id="ARBA00022842"/>
    </source>
</evidence>
<dbReference type="InterPro" id="IPR015793">
    <property type="entry name" value="Pyrv_Knase_brl"/>
</dbReference>
<dbReference type="SUPFAM" id="SSF51621">
    <property type="entry name" value="Phosphoenolpyruvate/pyruvate domain"/>
    <property type="match status" value="1"/>
</dbReference>
<keyword evidence="17" id="KW-1185">Reference proteome</keyword>
<evidence type="ECO:0000256" key="5">
    <source>
        <dbReference type="ARBA" id="ARBA00022679"/>
    </source>
</evidence>
<dbReference type="Gene3D" id="3.20.20.60">
    <property type="entry name" value="Phosphoenolpyruvate-binding domains"/>
    <property type="match status" value="1"/>
</dbReference>
<protein>
    <recommendedName>
        <fullName evidence="4 14">Pyruvate kinase</fullName>
        <ecNumber evidence="4 14">2.7.1.40</ecNumber>
    </recommendedName>
</protein>
<organism evidence="16 17">
    <name type="scientific">Nematocida displodere</name>
    <dbReference type="NCBI Taxonomy" id="1805483"/>
    <lineage>
        <taxon>Eukaryota</taxon>
        <taxon>Fungi</taxon>
        <taxon>Fungi incertae sedis</taxon>
        <taxon>Microsporidia</taxon>
        <taxon>Nematocida</taxon>
    </lineage>
</organism>
<proteinExistence type="inferred from homology"/>
<name>A0A177EDF0_9MICR</name>
<evidence type="ECO:0000256" key="14">
    <source>
        <dbReference type="RuleBase" id="RU000504"/>
    </source>
</evidence>
<dbReference type="InterPro" id="IPR015813">
    <property type="entry name" value="Pyrv/PenolPyrv_kinase-like_dom"/>
</dbReference>
<keyword evidence="6" id="KW-0479">Metal-binding</keyword>
<keyword evidence="11 14" id="KW-0324">Glycolysis</keyword>
<dbReference type="UniPathway" id="UPA00109">
    <property type="reaction ID" value="UER00188"/>
</dbReference>
<dbReference type="NCBIfam" id="TIGR01064">
    <property type="entry name" value="pyruv_kin"/>
    <property type="match status" value="1"/>
</dbReference>
<dbReference type="GO" id="GO:0004743">
    <property type="term" value="F:pyruvate kinase activity"/>
    <property type="evidence" value="ECO:0007669"/>
    <property type="project" value="UniProtKB-EC"/>
</dbReference>
<dbReference type="AlphaFoldDB" id="A0A177EDF0"/>
<evidence type="ECO:0000256" key="4">
    <source>
        <dbReference type="ARBA" id="ARBA00012142"/>
    </source>
</evidence>
<dbReference type="EMBL" id="LTDL01000041">
    <property type="protein sequence ID" value="OAG29192.1"/>
    <property type="molecule type" value="Genomic_DNA"/>
</dbReference>
<evidence type="ECO:0000256" key="6">
    <source>
        <dbReference type="ARBA" id="ARBA00022723"/>
    </source>
</evidence>
<keyword evidence="9" id="KW-0067">ATP-binding</keyword>
<comment type="catalytic activity">
    <reaction evidence="13 14">
        <text>pyruvate + ATP = phosphoenolpyruvate + ADP + H(+)</text>
        <dbReference type="Rhea" id="RHEA:18157"/>
        <dbReference type="ChEBI" id="CHEBI:15361"/>
        <dbReference type="ChEBI" id="CHEBI:15378"/>
        <dbReference type="ChEBI" id="CHEBI:30616"/>
        <dbReference type="ChEBI" id="CHEBI:58702"/>
        <dbReference type="ChEBI" id="CHEBI:456216"/>
        <dbReference type="EC" id="2.7.1.40"/>
    </reaction>
</comment>
<evidence type="ECO:0000256" key="13">
    <source>
        <dbReference type="ARBA" id="ARBA00048152"/>
    </source>
</evidence>
<dbReference type="PANTHER" id="PTHR11817">
    <property type="entry name" value="PYRUVATE KINASE"/>
    <property type="match status" value="1"/>
</dbReference>
<dbReference type="STRING" id="1805483.A0A177EDF0"/>
<keyword evidence="10 14" id="KW-0460">Magnesium</keyword>
<evidence type="ECO:0000256" key="12">
    <source>
        <dbReference type="ARBA" id="ARBA00023317"/>
    </source>
</evidence>
<dbReference type="GO" id="GO:0016301">
    <property type="term" value="F:kinase activity"/>
    <property type="evidence" value="ECO:0007669"/>
    <property type="project" value="UniProtKB-KW"/>
</dbReference>
<dbReference type="GeneID" id="93647615"/>
<keyword evidence="8 14" id="KW-0418">Kinase</keyword>
<evidence type="ECO:0000256" key="9">
    <source>
        <dbReference type="ARBA" id="ARBA00022840"/>
    </source>
</evidence>
<dbReference type="RefSeq" id="XP_067543871.1">
    <property type="nucleotide sequence ID" value="XM_067688683.1"/>
</dbReference>
<dbReference type="GO" id="GO:0000287">
    <property type="term" value="F:magnesium ion binding"/>
    <property type="evidence" value="ECO:0007669"/>
    <property type="project" value="InterPro"/>
</dbReference>
<keyword evidence="5 14" id="KW-0808">Transferase</keyword>
<evidence type="ECO:0000256" key="2">
    <source>
        <dbReference type="ARBA" id="ARBA00004997"/>
    </source>
</evidence>
<comment type="caution">
    <text evidence="16">The sequence shown here is derived from an EMBL/GenBank/DDBJ whole genome shotgun (WGS) entry which is preliminary data.</text>
</comment>
<dbReference type="GO" id="GO:0005524">
    <property type="term" value="F:ATP binding"/>
    <property type="evidence" value="ECO:0007669"/>
    <property type="project" value="UniProtKB-KW"/>
</dbReference>
<evidence type="ECO:0000256" key="3">
    <source>
        <dbReference type="ARBA" id="ARBA00008663"/>
    </source>
</evidence>
<dbReference type="InterPro" id="IPR011037">
    <property type="entry name" value="Pyrv_Knase-like_insert_dom_sf"/>
</dbReference>
<evidence type="ECO:0000313" key="17">
    <source>
        <dbReference type="Proteomes" id="UP000185944"/>
    </source>
</evidence>
<dbReference type="InterPro" id="IPR001697">
    <property type="entry name" value="Pyr_Knase"/>
</dbReference>
<dbReference type="FunFam" id="2.40.33.10:FF:000001">
    <property type="entry name" value="Pyruvate kinase"/>
    <property type="match status" value="1"/>
</dbReference>
<evidence type="ECO:0000256" key="7">
    <source>
        <dbReference type="ARBA" id="ARBA00022741"/>
    </source>
</evidence>
<reference evidence="16 17" key="1">
    <citation type="submission" date="2016-02" db="EMBL/GenBank/DDBJ databases">
        <title>Discovery of a natural microsporidian pathogen with a broad tissue tropism in Caenorhabditis elegans.</title>
        <authorList>
            <person name="Luallen R.J."/>
            <person name="Reinke A.W."/>
            <person name="Tong L."/>
            <person name="Botts M.R."/>
            <person name="Felix M.-A."/>
            <person name="Troemel E.R."/>
        </authorList>
    </citation>
    <scope>NUCLEOTIDE SEQUENCE [LARGE SCALE GENOMIC DNA]</scope>
    <source>
        <strain evidence="16 17">JUm2807</strain>
    </source>
</reference>
<dbReference type="InterPro" id="IPR018209">
    <property type="entry name" value="Pyrv_Knase_AS"/>
</dbReference>
<gene>
    <name evidence="16" type="ORF">NEDG_01265</name>
</gene>
<dbReference type="VEuPathDB" id="MicrosporidiaDB:NEDG_01265"/>
<comment type="pathway">
    <text evidence="2 14">Carbohydrate degradation; glycolysis; pyruvate from D-glyceraldehyde 3-phosphate: step 5/5.</text>
</comment>
<dbReference type="OrthoDB" id="108365at2759"/>
<dbReference type="InterPro" id="IPR040442">
    <property type="entry name" value="Pyrv_kinase-like_dom_sf"/>
</dbReference>
<comment type="cofactor">
    <cofactor evidence="1">
        <name>K(+)</name>
        <dbReference type="ChEBI" id="CHEBI:29103"/>
    </cofactor>
</comment>
<dbReference type="SUPFAM" id="SSF50800">
    <property type="entry name" value="PK beta-barrel domain-like"/>
    <property type="match status" value="1"/>
</dbReference>
<evidence type="ECO:0000313" key="16">
    <source>
        <dbReference type="EMBL" id="OAG29192.1"/>
    </source>
</evidence>
<feature type="domain" description="Pyruvate kinase barrel" evidence="15">
    <location>
        <begin position="6"/>
        <end position="330"/>
    </location>
</feature>
<keyword evidence="7" id="KW-0547">Nucleotide-binding</keyword>
<sequence>MKRSGCKIVCTLGPASTTKERIKKMFDEGMCIARVNFSHGDDTTHQSVFDLLNEIRREERYQALGVAVDTKGPEVRTGTFQEGKVLIETGSTVVLTTILAEENACTSERIFIDHSNIYTDLQGVSGASIFIDDGKLELKITSVDPKSQEITTVAKTTATLSSKKGVNIPGVSLSLPALTEKDKKDISFGIRNGADFVFASFIRTASHLEEIRQIPGTEQLKVIAKIESVEGLKNLEEIVEASDGILIARGDLGIETDYASLFATQCSISRLCQAKDKPFIVATQMMESMEHAQRPTRSEITDVGFAYATSAGCVMLSGETANGQDPVNTVRSMARILFSTAETLAKQNLTVSLGGTPQTRKLRILLSNNEKYLRWMQIVFGAISIYSPNLLEAGIPQVPSGYTPEIEKHSIHP</sequence>